<dbReference type="RefSeq" id="WP_004332048.1">
    <property type="nucleotide sequence ID" value="NZ_ACNN01000005.1"/>
</dbReference>
<dbReference type="GO" id="GO:0005737">
    <property type="term" value="C:cytoplasm"/>
    <property type="evidence" value="ECO:0007669"/>
    <property type="project" value="TreeGrafter"/>
</dbReference>
<dbReference type="InterPro" id="IPR036956">
    <property type="entry name" value="Impact_N_sf"/>
</dbReference>
<dbReference type="PANTHER" id="PTHR16301">
    <property type="entry name" value="IMPACT-RELATED"/>
    <property type="match status" value="1"/>
</dbReference>
<dbReference type="GeneID" id="93365529"/>
<evidence type="ECO:0000313" key="4">
    <source>
        <dbReference type="Proteomes" id="UP000004295"/>
    </source>
</evidence>
<dbReference type="InterPro" id="IPR001498">
    <property type="entry name" value="Impact_N"/>
</dbReference>
<dbReference type="SUPFAM" id="SSF54211">
    <property type="entry name" value="Ribosomal protein S5 domain 2-like"/>
    <property type="match status" value="1"/>
</dbReference>
<dbReference type="eggNOG" id="COG1739">
    <property type="taxonomic scope" value="Bacteria"/>
</dbReference>
<protein>
    <submittedName>
        <fullName evidence="3">Putative YigZ family protein</fullName>
    </submittedName>
</protein>
<comment type="caution">
    <text evidence="3">The sequence shown here is derived from an EMBL/GenBank/DDBJ whole genome shotgun (WGS) entry which is preliminary data.</text>
</comment>
<dbReference type="AlphaFoldDB" id="C3J7W6"/>
<keyword evidence="4" id="KW-1185">Reference proteome</keyword>
<comment type="similarity">
    <text evidence="1">Belongs to the IMPACT family.</text>
</comment>
<reference evidence="3 4" key="1">
    <citation type="submission" date="2009-04" db="EMBL/GenBank/DDBJ databases">
        <authorList>
            <person name="Sebastian Y."/>
            <person name="Madupu R."/>
            <person name="Durkin A.S."/>
            <person name="Torralba M."/>
            <person name="Methe B."/>
            <person name="Sutton G.G."/>
            <person name="Strausberg R.L."/>
            <person name="Nelson K.E."/>
        </authorList>
    </citation>
    <scope>NUCLEOTIDE SEQUENCE [LARGE SCALE GENOMIC DNA]</scope>
    <source>
        <strain evidence="4">ATCC 35406 / BCRC 14492 / JCM 8526 / NCTC 13058 / HG 370</strain>
    </source>
</reference>
<evidence type="ECO:0000256" key="1">
    <source>
        <dbReference type="ARBA" id="ARBA00007665"/>
    </source>
</evidence>
<dbReference type="InterPro" id="IPR020568">
    <property type="entry name" value="Ribosomal_Su5_D2-typ_SF"/>
</dbReference>
<gene>
    <name evidence="3" type="ORF">POREN0001_1209</name>
</gene>
<dbReference type="GO" id="GO:0006446">
    <property type="term" value="P:regulation of translational initiation"/>
    <property type="evidence" value="ECO:0007669"/>
    <property type="project" value="TreeGrafter"/>
</dbReference>
<dbReference type="STRING" id="553175.POREN0001_1209"/>
<sequence>MMEQEKQDHYETLAEQNQAEYSVQRSRFIAHAYPIHSVEEALELVASLRKEYYNATHVCWAYAVGALREENRMNDDGEPSGTAGRPIYGQILAQDVSDVLVAVVRYFGGVKLGTGGLIDAYKESARLVLMEAPRREVILLSPFTLRFAPHLTGTVMRLVKTMGAEILEQGFAQGESLLECRIRQGQLEILRSAAAAIYGLTCTVEEPNS</sequence>
<evidence type="ECO:0000313" key="3">
    <source>
        <dbReference type="EMBL" id="EEN83581.1"/>
    </source>
</evidence>
<feature type="domain" description="Impact N-terminal" evidence="2">
    <location>
        <begin position="25"/>
        <end position="129"/>
    </location>
</feature>
<proteinExistence type="inferred from homology"/>
<dbReference type="EMBL" id="ACNN01000005">
    <property type="protein sequence ID" value="EEN83581.1"/>
    <property type="molecule type" value="Genomic_DNA"/>
</dbReference>
<organism evidence="3 4">
    <name type="scientific">Porphyromonas endodontalis (strain ATCC 35406 / DSM 24491 / JCM 8526 / CCUG 16442 / BCRC 14492 / NCTC 13058 / HG 370)</name>
    <name type="common">Bacteroides endodontalis</name>
    <dbReference type="NCBI Taxonomy" id="553175"/>
    <lineage>
        <taxon>Bacteria</taxon>
        <taxon>Pseudomonadati</taxon>
        <taxon>Bacteroidota</taxon>
        <taxon>Bacteroidia</taxon>
        <taxon>Bacteroidales</taxon>
        <taxon>Porphyromonadaceae</taxon>
        <taxon>Porphyromonas</taxon>
    </lineage>
</organism>
<accession>C3J7W6</accession>
<dbReference type="Pfam" id="PF01205">
    <property type="entry name" value="Impact_N"/>
    <property type="match status" value="1"/>
</dbReference>
<name>C3J7W6_POREA</name>
<dbReference type="PANTHER" id="PTHR16301:SF20">
    <property type="entry name" value="IMPACT FAMILY MEMBER YIGZ"/>
    <property type="match status" value="1"/>
</dbReference>
<dbReference type="Proteomes" id="UP000004295">
    <property type="component" value="Unassembled WGS sequence"/>
</dbReference>
<dbReference type="Gene3D" id="3.30.230.30">
    <property type="entry name" value="Impact, N-terminal domain"/>
    <property type="match status" value="1"/>
</dbReference>
<dbReference type="InterPro" id="IPR023582">
    <property type="entry name" value="Impact"/>
</dbReference>
<evidence type="ECO:0000259" key="2">
    <source>
        <dbReference type="Pfam" id="PF01205"/>
    </source>
</evidence>